<organism evidence="2">
    <name type="scientific">uncultured Craurococcus sp</name>
    <dbReference type="NCBI Taxonomy" id="1135998"/>
    <lineage>
        <taxon>Bacteria</taxon>
        <taxon>Pseudomonadati</taxon>
        <taxon>Pseudomonadota</taxon>
        <taxon>Alphaproteobacteria</taxon>
        <taxon>Acetobacterales</taxon>
        <taxon>Acetobacteraceae</taxon>
        <taxon>Craurococcus</taxon>
        <taxon>environmental samples</taxon>
    </lineage>
</organism>
<protein>
    <recommendedName>
        <fullName evidence="1">Methyltransferase FkbM domain-containing protein</fullName>
    </recommendedName>
</protein>
<dbReference type="Pfam" id="PF05050">
    <property type="entry name" value="Methyltransf_21"/>
    <property type="match status" value="1"/>
</dbReference>
<evidence type="ECO:0000313" key="2">
    <source>
        <dbReference type="EMBL" id="CAA9229250.1"/>
    </source>
</evidence>
<dbReference type="NCBIfam" id="TIGR01444">
    <property type="entry name" value="fkbM_fam"/>
    <property type="match status" value="1"/>
</dbReference>
<dbReference type="AlphaFoldDB" id="A0A6J4HNL3"/>
<dbReference type="SUPFAM" id="SSF53335">
    <property type="entry name" value="S-adenosyl-L-methionine-dependent methyltransferases"/>
    <property type="match status" value="1"/>
</dbReference>
<dbReference type="Gene3D" id="3.40.50.150">
    <property type="entry name" value="Vaccinia Virus protein VP39"/>
    <property type="match status" value="1"/>
</dbReference>
<gene>
    <name evidence="2" type="ORF">AVDCRST_MAG27-875</name>
</gene>
<dbReference type="PANTHER" id="PTHR34203:SF15">
    <property type="entry name" value="SLL1173 PROTEIN"/>
    <property type="match status" value="1"/>
</dbReference>
<sequence>MVRQHGSIVTATIAGREIRFFVADEQDVIQQCHAMGQFYEVEELRIIAEFFPAGGVFVDVGSNVGNHALYVGSFLHPRQIIVFEPNPPAIAILKLNIALNGLQSLADLTHLGTGLADVPSRARALVPDGNLGGTWLAPTQDDDALLLIRGDDALAQRRVDFLKIDVEGMELQVLAGLQQAVATWRPPIFIEIENRNAEAFHAWIERQDYRIERRFRRYEANENYLVLPAEA</sequence>
<evidence type="ECO:0000259" key="1">
    <source>
        <dbReference type="Pfam" id="PF05050"/>
    </source>
</evidence>
<accession>A0A6J4HNL3</accession>
<dbReference type="PANTHER" id="PTHR34203">
    <property type="entry name" value="METHYLTRANSFERASE, FKBM FAMILY PROTEIN"/>
    <property type="match status" value="1"/>
</dbReference>
<reference evidence="2" key="1">
    <citation type="submission" date="2020-02" db="EMBL/GenBank/DDBJ databases">
        <authorList>
            <person name="Meier V. D."/>
        </authorList>
    </citation>
    <scope>NUCLEOTIDE SEQUENCE</scope>
    <source>
        <strain evidence="2">AVDCRST_MAG27</strain>
    </source>
</reference>
<dbReference type="InterPro" id="IPR052514">
    <property type="entry name" value="SAM-dependent_MTase"/>
</dbReference>
<name>A0A6J4HNL3_9PROT</name>
<dbReference type="InterPro" id="IPR006342">
    <property type="entry name" value="FkbM_mtfrase"/>
</dbReference>
<proteinExistence type="predicted"/>
<feature type="domain" description="Methyltransferase FkbM" evidence="1">
    <location>
        <begin position="59"/>
        <end position="210"/>
    </location>
</feature>
<dbReference type="EMBL" id="CADCTD010000036">
    <property type="protein sequence ID" value="CAA9229250.1"/>
    <property type="molecule type" value="Genomic_DNA"/>
</dbReference>
<dbReference type="InterPro" id="IPR029063">
    <property type="entry name" value="SAM-dependent_MTases_sf"/>
</dbReference>